<dbReference type="SUPFAM" id="SSF89946">
    <property type="entry name" value="Hypothetical protein VC0424"/>
    <property type="match status" value="1"/>
</dbReference>
<gene>
    <name evidence="2" type="ORF">SAMN05216262_104189</name>
</gene>
<dbReference type="OrthoDB" id="5769880at2"/>
<keyword evidence="3" id="KW-1185">Reference proteome</keyword>
<evidence type="ECO:0000313" key="3">
    <source>
        <dbReference type="Proteomes" id="UP000199297"/>
    </source>
</evidence>
<organism evidence="2 3">
    <name type="scientific">Colwellia chukchiensis</name>
    <dbReference type="NCBI Taxonomy" id="641665"/>
    <lineage>
        <taxon>Bacteria</taxon>
        <taxon>Pseudomonadati</taxon>
        <taxon>Pseudomonadota</taxon>
        <taxon>Gammaproteobacteria</taxon>
        <taxon>Alteromonadales</taxon>
        <taxon>Colwelliaceae</taxon>
        <taxon>Colwellia</taxon>
    </lineage>
</organism>
<evidence type="ECO:0000313" key="2">
    <source>
        <dbReference type="EMBL" id="SEK99339.1"/>
    </source>
</evidence>
<sequence length="107" mass="11898">MTYPDDETGQVLAEMQAAGIDLDKPHSVVFFQLFEEKSQAQAMVNHLAEHAPNMQVALVPDELPNVWDVNCTLVMQPSYDAIVAQEAEFEQLAAKFKGYNDGWGIEA</sequence>
<protein>
    <submittedName>
        <fullName evidence="2">Regulator of ribonuclease activity B</fullName>
    </submittedName>
</protein>
<dbReference type="AlphaFoldDB" id="A0A1H7LKG8"/>
<dbReference type="STRING" id="641665.GCA_002104455_02817"/>
<dbReference type="RefSeq" id="WP_085284351.1">
    <property type="nucleotide sequence ID" value="NZ_FOBI01000004.1"/>
</dbReference>
<proteinExistence type="predicted"/>
<feature type="domain" description="Regulator of ribonuclease activity B" evidence="1">
    <location>
        <begin position="6"/>
        <end position="104"/>
    </location>
</feature>
<dbReference type="Proteomes" id="UP000199297">
    <property type="component" value="Unassembled WGS sequence"/>
</dbReference>
<dbReference type="Gene3D" id="3.30.70.970">
    <property type="entry name" value="RraB-like"/>
    <property type="match status" value="1"/>
</dbReference>
<dbReference type="InterPro" id="IPR009671">
    <property type="entry name" value="RraB_dom"/>
</dbReference>
<accession>A0A1H7LKG8</accession>
<dbReference type="EMBL" id="FOBI01000004">
    <property type="protein sequence ID" value="SEK99339.1"/>
    <property type="molecule type" value="Genomic_DNA"/>
</dbReference>
<dbReference type="InterPro" id="IPR036701">
    <property type="entry name" value="RraB-like_sf"/>
</dbReference>
<reference evidence="3" key="1">
    <citation type="submission" date="2016-10" db="EMBL/GenBank/DDBJ databases">
        <authorList>
            <person name="Varghese N."/>
            <person name="Submissions S."/>
        </authorList>
    </citation>
    <scope>NUCLEOTIDE SEQUENCE [LARGE SCALE GENOMIC DNA]</scope>
    <source>
        <strain evidence="3">CGMCC 1.9127</strain>
    </source>
</reference>
<name>A0A1H7LKG8_9GAMM</name>
<evidence type="ECO:0000259" key="1">
    <source>
        <dbReference type="Pfam" id="PF06877"/>
    </source>
</evidence>
<dbReference type="Pfam" id="PF06877">
    <property type="entry name" value="RraB"/>
    <property type="match status" value="1"/>
</dbReference>